<evidence type="ECO:0008006" key="3">
    <source>
        <dbReference type="Google" id="ProtNLM"/>
    </source>
</evidence>
<name>R7QBG4_CHOCR</name>
<dbReference type="KEGG" id="ccp:CHC_T00003675001"/>
<dbReference type="Pfam" id="PF00300">
    <property type="entry name" value="His_Phos_1"/>
    <property type="match status" value="1"/>
</dbReference>
<proteinExistence type="predicted"/>
<dbReference type="GeneID" id="17322290"/>
<dbReference type="OrthoDB" id="4531at2759"/>
<dbReference type="EMBL" id="HG001706">
    <property type="protein sequence ID" value="CDF34761.1"/>
    <property type="molecule type" value="Genomic_DNA"/>
</dbReference>
<dbReference type="SUPFAM" id="SSF53254">
    <property type="entry name" value="Phosphoglycerate mutase-like"/>
    <property type="match status" value="1"/>
</dbReference>
<reference evidence="2" key="1">
    <citation type="journal article" date="2013" name="Proc. Natl. Acad. Sci. U.S.A.">
        <title>Genome structure and metabolic features in the red seaweed Chondrus crispus shed light on evolution of the Archaeplastida.</title>
        <authorList>
            <person name="Collen J."/>
            <person name="Porcel B."/>
            <person name="Carre W."/>
            <person name="Ball S.G."/>
            <person name="Chaparro C."/>
            <person name="Tonon T."/>
            <person name="Barbeyron T."/>
            <person name="Michel G."/>
            <person name="Noel B."/>
            <person name="Valentin K."/>
            <person name="Elias M."/>
            <person name="Artiguenave F."/>
            <person name="Arun A."/>
            <person name="Aury J.M."/>
            <person name="Barbosa-Neto J.F."/>
            <person name="Bothwell J.H."/>
            <person name="Bouget F.Y."/>
            <person name="Brillet L."/>
            <person name="Cabello-Hurtado F."/>
            <person name="Capella-Gutierrez S."/>
            <person name="Charrier B."/>
            <person name="Cladiere L."/>
            <person name="Cock J.M."/>
            <person name="Coelho S.M."/>
            <person name="Colleoni C."/>
            <person name="Czjzek M."/>
            <person name="Da Silva C."/>
            <person name="Delage L."/>
            <person name="Denoeud F."/>
            <person name="Deschamps P."/>
            <person name="Dittami S.M."/>
            <person name="Gabaldon T."/>
            <person name="Gachon C.M."/>
            <person name="Groisillier A."/>
            <person name="Herve C."/>
            <person name="Jabbari K."/>
            <person name="Katinka M."/>
            <person name="Kloareg B."/>
            <person name="Kowalczyk N."/>
            <person name="Labadie K."/>
            <person name="Leblanc C."/>
            <person name="Lopez P.J."/>
            <person name="McLachlan D.H."/>
            <person name="Meslet-Cladiere L."/>
            <person name="Moustafa A."/>
            <person name="Nehr Z."/>
            <person name="Nyvall Collen P."/>
            <person name="Panaud O."/>
            <person name="Partensky F."/>
            <person name="Poulain J."/>
            <person name="Rensing S.A."/>
            <person name="Rousvoal S."/>
            <person name="Samson G."/>
            <person name="Symeonidi A."/>
            <person name="Weissenbach J."/>
            <person name="Zambounis A."/>
            <person name="Wincker P."/>
            <person name="Boyen C."/>
        </authorList>
    </citation>
    <scope>NUCLEOTIDE SEQUENCE [LARGE SCALE GENOMIC DNA]</scope>
    <source>
        <strain evidence="2">cv. Stackhouse</strain>
    </source>
</reference>
<dbReference type="RefSeq" id="XP_005714580.1">
    <property type="nucleotide sequence ID" value="XM_005714523.1"/>
</dbReference>
<evidence type="ECO:0000313" key="1">
    <source>
        <dbReference type="EMBL" id="CDF34761.1"/>
    </source>
</evidence>
<dbReference type="InterPro" id="IPR029033">
    <property type="entry name" value="His_PPase_superfam"/>
</dbReference>
<evidence type="ECO:0000313" key="2">
    <source>
        <dbReference type="Proteomes" id="UP000012073"/>
    </source>
</evidence>
<dbReference type="InterPro" id="IPR013078">
    <property type="entry name" value="His_Pase_superF_clade-1"/>
</dbReference>
<organism evidence="1 2">
    <name type="scientific">Chondrus crispus</name>
    <name type="common">Carrageen Irish moss</name>
    <name type="synonym">Polymorpha crispa</name>
    <dbReference type="NCBI Taxonomy" id="2769"/>
    <lineage>
        <taxon>Eukaryota</taxon>
        <taxon>Rhodophyta</taxon>
        <taxon>Florideophyceae</taxon>
        <taxon>Rhodymeniophycidae</taxon>
        <taxon>Gigartinales</taxon>
        <taxon>Gigartinaceae</taxon>
        <taxon>Chondrus</taxon>
    </lineage>
</organism>
<dbReference type="Proteomes" id="UP000012073">
    <property type="component" value="Unassembled WGS sequence"/>
</dbReference>
<dbReference type="PhylomeDB" id="R7QBG4"/>
<dbReference type="PANTHER" id="PTHR47580">
    <property type="entry name" value="PHOSPHOGLYCERATE MUTASE FAMILY PROTEIN"/>
    <property type="match status" value="1"/>
</dbReference>
<dbReference type="OMA" id="EMGACDK"/>
<keyword evidence="2" id="KW-1185">Reference proteome</keyword>
<dbReference type="Gene3D" id="3.40.50.1240">
    <property type="entry name" value="Phosphoglycerate mutase-like"/>
    <property type="match status" value="1"/>
</dbReference>
<sequence length="320" mass="35031">MAFIPPTMVSTFVGKPVALPAMRPNISHSRCSRTRISASAVSRRDFAKVSLGIIAGVLVPQLPLPAQATSGLRVFPLQEPLTNTYFLMRACETVSDKLGVCNSNPVNKLSIKMHGLTPAGVEQAMRASEALIKEGVGSETWIWPSVTTSSFETAEIMAYNLNVRREQIVPEFSFLDARGVGNMEGGKLADVRGVIIENDGLDSSWRPVPGEDGTPNDSSDDVFVRVRQLLSKLETQYFGENIVILSPDSDPLSVLQTVLMGQELTEHHKHEYQPGEVRFVQELVVNAMGEPIVPPEVKTISKPTVLPEKKSRSKPKQTNI</sequence>
<dbReference type="Gramene" id="CDF34761">
    <property type="protein sequence ID" value="CDF34761"/>
    <property type="gene ID" value="CHC_T00003675001"/>
</dbReference>
<gene>
    <name evidence="1" type="ORF">CHC_T00003675001</name>
</gene>
<accession>R7QBG4</accession>
<dbReference type="AlphaFoldDB" id="R7QBG4"/>
<protein>
    <recommendedName>
        <fullName evidence="3">Phosphoglycerate mutase</fullName>
    </recommendedName>
</protein>
<dbReference type="PANTHER" id="PTHR47580:SF1">
    <property type="entry name" value="PHOSPHOGLYCERATE MUTASE FAMILY PROTEIN"/>
    <property type="match status" value="1"/>
</dbReference>